<comment type="catalytic activity">
    <reaction evidence="1 6">
        <text>an S-substituted glutathione + H2O = an S-substituted L-cysteinylglycine + L-glutamate</text>
        <dbReference type="Rhea" id="RHEA:59468"/>
        <dbReference type="ChEBI" id="CHEBI:15377"/>
        <dbReference type="ChEBI" id="CHEBI:29985"/>
        <dbReference type="ChEBI" id="CHEBI:90779"/>
        <dbReference type="ChEBI" id="CHEBI:143103"/>
        <dbReference type="EC" id="3.4.19.13"/>
    </reaction>
</comment>
<keyword evidence="6 7" id="KW-0012">Acyltransferase</keyword>
<keyword evidence="6 7" id="KW-0808">Transferase</keyword>
<evidence type="ECO:0000256" key="3">
    <source>
        <dbReference type="ARBA" id="ARBA00047417"/>
    </source>
</evidence>
<dbReference type="PANTHER" id="PTHR43881">
    <property type="entry name" value="GAMMA-GLUTAMYLTRANSPEPTIDASE (AFU_ORTHOLOGUE AFUA_4G13580)"/>
    <property type="match status" value="1"/>
</dbReference>
<dbReference type="SUPFAM" id="SSF56235">
    <property type="entry name" value="N-terminal nucleophile aminohydrolases (Ntn hydrolases)"/>
    <property type="match status" value="1"/>
</dbReference>
<dbReference type="AlphaFoldDB" id="A0A5B9VXL6"/>
<dbReference type="InterPro" id="IPR052896">
    <property type="entry name" value="GGT-like_enzyme"/>
</dbReference>
<dbReference type="EC" id="3.4.19.13" evidence="6"/>
<dbReference type="InterPro" id="IPR043138">
    <property type="entry name" value="GGT_lsub"/>
</dbReference>
<reference evidence="7 8" key="1">
    <citation type="submission" date="2019-08" db="EMBL/GenBank/DDBJ databases">
        <title>Deep-cultivation of Planctomycetes and their phenomic and genomic characterization uncovers novel biology.</title>
        <authorList>
            <person name="Wiegand S."/>
            <person name="Jogler M."/>
            <person name="Boedeker C."/>
            <person name="Pinto D."/>
            <person name="Vollmers J."/>
            <person name="Rivas-Marin E."/>
            <person name="Kohn T."/>
            <person name="Peeters S.H."/>
            <person name="Heuer A."/>
            <person name="Rast P."/>
            <person name="Oberbeckmann S."/>
            <person name="Bunk B."/>
            <person name="Jeske O."/>
            <person name="Meyerdierks A."/>
            <person name="Storesund J.E."/>
            <person name="Kallscheuer N."/>
            <person name="Luecker S."/>
            <person name="Lage O.M."/>
            <person name="Pohl T."/>
            <person name="Merkel B.J."/>
            <person name="Hornburger P."/>
            <person name="Mueller R.-W."/>
            <person name="Bruemmer F."/>
            <person name="Labrenz M."/>
            <person name="Spormann A.M."/>
            <person name="Op den Camp H."/>
            <person name="Overmann J."/>
            <person name="Amann R."/>
            <person name="Jetten M.S.M."/>
            <person name="Mascher T."/>
            <person name="Medema M.H."/>
            <person name="Devos D.P."/>
            <person name="Kaster A.-K."/>
            <person name="Ovreas L."/>
            <person name="Rohde M."/>
            <person name="Galperin M.Y."/>
            <person name="Jogler C."/>
        </authorList>
    </citation>
    <scope>NUCLEOTIDE SEQUENCE [LARGE SCALE GENOMIC DNA]</scope>
    <source>
        <strain evidence="7 8">OJF2</strain>
    </source>
</reference>
<feature type="active site" description="Nucleophile" evidence="4">
    <location>
        <position position="385"/>
    </location>
</feature>
<dbReference type="KEGG" id="agv:OJF2_11860"/>
<feature type="binding site" evidence="5">
    <location>
        <position position="468"/>
    </location>
    <ligand>
        <name>L-glutamate</name>
        <dbReference type="ChEBI" id="CHEBI:29985"/>
    </ligand>
</feature>
<name>A0A5B9VXL6_9BACT</name>
<keyword evidence="8" id="KW-1185">Reference proteome</keyword>
<dbReference type="UniPathway" id="UPA00204"/>
<dbReference type="InterPro" id="IPR029055">
    <property type="entry name" value="Ntn_hydrolases_N"/>
</dbReference>
<evidence type="ECO:0000313" key="7">
    <source>
        <dbReference type="EMBL" id="QEH32707.1"/>
    </source>
</evidence>
<comment type="pathway">
    <text evidence="6">Sulfur metabolism; glutathione metabolism.</text>
</comment>
<evidence type="ECO:0000256" key="4">
    <source>
        <dbReference type="PIRSR" id="PIRSR600101-1"/>
    </source>
</evidence>
<comment type="catalytic activity">
    <reaction evidence="3 6">
        <text>an N-terminal (5-L-glutamyl)-[peptide] + an alpha-amino acid = 5-L-glutamyl amino acid + an N-terminal L-alpha-aminoacyl-[peptide]</text>
        <dbReference type="Rhea" id="RHEA:23904"/>
        <dbReference type="Rhea" id="RHEA-COMP:9780"/>
        <dbReference type="Rhea" id="RHEA-COMP:9795"/>
        <dbReference type="ChEBI" id="CHEBI:77644"/>
        <dbReference type="ChEBI" id="CHEBI:78597"/>
        <dbReference type="ChEBI" id="CHEBI:78599"/>
        <dbReference type="ChEBI" id="CHEBI:78608"/>
        <dbReference type="EC" id="2.3.2.2"/>
    </reaction>
</comment>
<accession>A0A5B9VXL6</accession>
<dbReference type="GO" id="GO:0036374">
    <property type="term" value="F:glutathione hydrolase activity"/>
    <property type="evidence" value="ECO:0007669"/>
    <property type="project" value="UniProtKB-UniRule"/>
</dbReference>
<evidence type="ECO:0000313" key="8">
    <source>
        <dbReference type="Proteomes" id="UP000324233"/>
    </source>
</evidence>
<gene>
    <name evidence="7" type="primary">ywrD</name>
    <name evidence="7" type="ORF">OJF2_11860</name>
</gene>
<comment type="subunit">
    <text evidence="6">This enzyme consists of two polypeptide chains, which are synthesized in precursor form from a single polypeptide.</text>
</comment>
<comment type="PTM">
    <text evidence="6">Cleaved by autocatalysis into a large and a small subunit.</text>
</comment>
<keyword evidence="6" id="KW-0378">Hydrolase</keyword>
<dbReference type="PROSITE" id="PS51257">
    <property type="entry name" value="PROKAR_LIPOPROTEIN"/>
    <property type="match status" value="1"/>
</dbReference>
<dbReference type="PRINTS" id="PR01210">
    <property type="entry name" value="GGTRANSPTASE"/>
</dbReference>
<dbReference type="EMBL" id="CP042997">
    <property type="protein sequence ID" value="QEH32707.1"/>
    <property type="molecule type" value="Genomic_DNA"/>
</dbReference>
<evidence type="ECO:0000256" key="6">
    <source>
        <dbReference type="RuleBase" id="RU368036"/>
    </source>
</evidence>
<dbReference type="NCBIfam" id="TIGR00066">
    <property type="entry name" value="g_glut_trans"/>
    <property type="match status" value="1"/>
</dbReference>
<dbReference type="RefSeq" id="WP_148592078.1">
    <property type="nucleotide sequence ID" value="NZ_CP042997.1"/>
</dbReference>
<dbReference type="GO" id="GO:0006751">
    <property type="term" value="P:glutathione catabolic process"/>
    <property type="evidence" value="ECO:0007669"/>
    <property type="project" value="UniProtKB-UniRule"/>
</dbReference>
<dbReference type="Gene3D" id="1.10.246.130">
    <property type="match status" value="1"/>
</dbReference>
<sequence>MPSRLDSAAAVLAILVLACLGPDSIGKNRAEAADRPHGPRHKTRSAVIAREGLAATSQPLASMAAIRVLQSGGNAVDAAIAANAVLGVVEPMSCGMGGDLFAIVWDARSRKLYGLNASGRSPRAATIAYYRQRGYEFIPTSGPLSWSVPGCVDGWDQLRGRFGTRPLAELLAPAIRYAEDGFPVTEIIAGDWKLSERALRAVPTSAACFLPGGHAPTTGDVFRNPGLARSLRLVAEGGRDAFYRGTIAEAIGAYSRSVGGLLAAEDLAAHASSWIDPVSVNYRGYDVWELPPNGQGIAALQMLNLLEPHDLKRMGFGSADALHLMIEAKKLAYEDRARYYADMDRSRVPVKELISREYAARRQKLIDPSRASTNPIAGEPLQADTIYMTVADGAGNAISLIQSNFNGFGSGHVPGSLGFALQNRGCLFALDESHPNRLEPGKRPFHTIIPGFVTKDGKPWLSFGLMGGDMQAQGHVQVLCNMIDFGMDVQEAGDAPRFRHFGSTEPTGQPAQSGGGTVAVESGFPPEAIRALEAKGHRIVLAEPGGFGGYQAIRIDLDRGVLIGGSDPRKDGAAIGY</sequence>
<evidence type="ECO:0000256" key="2">
    <source>
        <dbReference type="ARBA" id="ARBA00001089"/>
    </source>
</evidence>
<keyword evidence="6" id="KW-0317">Glutathione biosynthesis</keyword>
<comment type="catalytic activity">
    <reaction evidence="2 6">
        <text>glutathione + H2O = L-cysteinylglycine + L-glutamate</text>
        <dbReference type="Rhea" id="RHEA:28807"/>
        <dbReference type="ChEBI" id="CHEBI:15377"/>
        <dbReference type="ChEBI" id="CHEBI:29985"/>
        <dbReference type="ChEBI" id="CHEBI:57925"/>
        <dbReference type="ChEBI" id="CHEBI:61694"/>
        <dbReference type="EC" id="3.4.19.13"/>
    </reaction>
</comment>
<dbReference type="Gene3D" id="3.60.20.40">
    <property type="match status" value="1"/>
</dbReference>
<organism evidence="7 8">
    <name type="scientific">Aquisphaera giovannonii</name>
    <dbReference type="NCBI Taxonomy" id="406548"/>
    <lineage>
        <taxon>Bacteria</taxon>
        <taxon>Pseudomonadati</taxon>
        <taxon>Planctomycetota</taxon>
        <taxon>Planctomycetia</taxon>
        <taxon>Isosphaerales</taxon>
        <taxon>Isosphaeraceae</taxon>
        <taxon>Aquisphaera</taxon>
    </lineage>
</organism>
<dbReference type="GO" id="GO:0103068">
    <property type="term" value="F:leukotriene C4 gamma-glutamyl transferase activity"/>
    <property type="evidence" value="ECO:0007669"/>
    <property type="project" value="UniProtKB-EC"/>
</dbReference>
<keyword evidence="6" id="KW-0865">Zymogen</keyword>
<evidence type="ECO:0000256" key="1">
    <source>
        <dbReference type="ARBA" id="ARBA00001049"/>
    </source>
</evidence>
<dbReference type="EC" id="2.3.2.2" evidence="6"/>
<dbReference type="GO" id="GO:0006750">
    <property type="term" value="P:glutathione biosynthetic process"/>
    <property type="evidence" value="ECO:0007669"/>
    <property type="project" value="UniProtKB-KW"/>
</dbReference>
<dbReference type="InterPro" id="IPR043137">
    <property type="entry name" value="GGT_ssub_C"/>
</dbReference>
<dbReference type="OrthoDB" id="9781342at2"/>
<dbReference type="InterPro" id="IPR000101">
    <property type="entry name" value="GGT_peptidase"/>
</dbReference>
<dbReference type="Pfam" id="PF01019">
    <property type="entry name" value="G_glu_transpept"/>
    <property type="match status" value="1"/>
</dbReference>
<comment type="similarity">
    <text evidence="6">Belongs to the gamma-glutamyltransferase family.</text>
</comment>
<dbReference type="Proteomes" id="UP000324233">
    <property type="component" value="Chromosome"/>
</dbReference>
<protein>
    <recommendedName>
        <fullName evidence="6">Glutathione hydrolase proenzyme</fullName>
        <ecNumber evidence="6">2.3.2.2</ecNumber>
        <ecNumber evidence="6">3.4.19.13</ecNumber>
    </recommendedName>
    <component>
        <recommendedName>
            <fullName evidence="6">Glutathione hydrolase large chain</fullName>
        </recommendedName>
    </component>
    <component>
        <recommendedName>
            <fullName evidence="6">Glutathione hydrolase small chain</fullName>
        </recommendedName>
    </component>
</protein>
<proteinExistence type="inferred from homology"/>
<evidence type="ECO:0000256" key="5">
    <source>
        <dbReference type="PIRSR" id="PIRSR600101-2"/>
    </source>
</evidence>
<dbReference type="PANTHER" id="PTHR43881:SF1">
    <property type="entry name" value="GAMMA-GLUTAMYLTRANSPEPTIDASE (AFU_ORTHOLOGUE AFUA_4G13580)"/>
    <property type="match status" value="1"/>
</dbReference>